<evidence type="ECO:0000313" key="2">
    <source>
        <dbReference type="EMBL" id="AIJ26340.1"/>
    </source>
</evidence>
<name>A0A076N676_AMYME</name>
<dbReference type="Proteomes" id="UP000062973">
    <property type="component" value="Chromosome"/>
</dbReference>
<reference evidence="2 4" key="1">
    <citation type="submission" date="2014-07" db="EMBL/GenBank/DDBJ databases">
        <title>Whole Genome Sequence of the Amycolatopsis methanolica 239.</title>
        <authorList>
            <person name="Tang B."/>
        </authorList>
    </citation>
    <scope>NUCLEOTIDE SEQUENCE [LARGE SCALE GENOMIC DNA]</scope>
    <source>
        <strain evidence="2 4">239</strain>
    </source>
</reference>
<keyword evidence="4" id="KW-1185">Reference proteome</keyword>
<dbReference type="PATRIC" id="fig|1068978.7.peg.6713"/>
<accession>A0A076N676</accession>
<protein>
    <submittedName>
        <fullName evidence="2">Uncharacterized protein</fullName>
    </submittedName>
</protein>
<keyword evidence="1" id="KW-0812">Transmembrane</keyword>
<dbReference type="STRING" id="1068978.AMETH_6248"/>
<keyword evidence="1" id="KW-1133">Transmembrane helix</keyword>
<dbReference type="AlphaFoldDB" id="A0A076N676"/>
<keyword evidence="1" id="KW-0472">Membrane</keyword>
<organism evidence="2 4">
    <name type="scientific">Amycolatopsis methanolica 239</name>
    <dbReference type="NCBI Taxonomy" id="1068978"/>
    <lineage>
        <taxon>Bacteria</taxon>
        <taxon>Bacillati</taxon>
        <taxon>Actinomycetota</taxon>
        <taxon>Actinomycetes</taxon>
        <taxon>Pseudonocardiales</taxon>
        <taxon>Pseudonocardiaceae</taxon>
        <taxon>Amycolatopsis</taxon>
        <taxon>Amycolatopsis methanolica group</taxon>
    </lineage>
</organism>
<gene>
    <name evidence="2" type="ORF">AMETH_6248</name>
    <name evidence="3" type="ORF">AMETH_6307</name>
</gene>
<sequence>MRRVGRAASAVLDLAVMVAVTLVPALCPRINNRMETR</sequence>
<dbReference type="KEGG" id="amq:AMETH_6248"/>
<feature type="transmembrane region" description="Helical" evidence="1">
    <location>
        <begin position="6"/>
        <end position="27"/>
    </location>
</feature>
<dbReference type="HOGENOM" id="CLU_3339240_0_0_11"/>
<dbReference type="KEGG" id="amq:AMETH_6307"/>
<evidence type="ECO:0000256" key="1">
    <source>
        <dbReference type="SAM" id="Phobius"/>
    </source>
</evidence>
<evidence type="ECO:0000313" key="4">
    <source>
        <dbReference type="Proteomes" id="UP000062973"/>
    </source>
</evidence>
<dbReference type="EMBL" id="CP009110">
    <property type="protein sequence ID" value="AIJ26340.1"/>
    <property type="molecule type" value="Genomic_DNA"/>
</dbReference>
<proteinExistence type="predicted"/>
<dbReference type="EMBL" id="CP009110">
    <property type="protein sequence ID" value="AIJ26399.1"/>
    <property type="molecule type" value="Genomic_DNA"/>
</dbReference>
<evidence type="ECO:0000313" key="3">
    <source>
        <dbReference type="EMBL" id="AIJ26399.1"/>
    </source>
</evidence>